<evidence type="ECO:0000313" key="9">
    <source>
        <dbReference type="Proteomes" id="UP001630127"/>
    </source>
</evidence>
<dbReference type="PANTHER" id="PTHR12547:SF121">
    <property type="entry name" value="ZINC FINGER CCCH DOMAIN-CONTAINING PROTEIN 39"/>
    <property type="match status" value="1"/>
</dbReference>
<keyword evidence="2" id="KW-0677">Repeat</keyword>
<evidence type="ECO:0000259" key="7">
    <source>
        <dbReference type="PROSITE" id="PS50103"/>
    </source>
</evidence>
<keyword evidence="9" id="KW-1185">Reference proteome</keyword>
<dbReference type="GO" id="GO:0051252">
    <property type="term" value="P:regulation of RNA metabolic process"/>
    <property type="evidence" value="ECO:0007669"/>
    <property type="project" value="UniProtKB-ARBA"/>
</dbReference>
<keyword evidence="1 5" id="KW-0479">Metal-binding</keyword>
<dbReference type="InterPro" id="IPR000571">
    <property type="entry name" value="Znf_CCCH"/>
</dbReference>
<feature type="zinc finger region" description="C3H1-type" evidence="5">
    <location>
        <begin position="159"/>
        <end position="182"/>
    </location>
</feature>
<dbReference type="AlphaFoldDB" id="A0ABD3AMF5"/>
<keyword evidence="4 5" id="KW-0862">Zinc</keyword>
<dbReference type="PROSITE" id="PS50103">
    <property type="entry name" value="ZF_C3H1"/>
    <property type="match status" value="3"/>
</dbReference>
<dbReference type="InterPro" id="IPR036855">
    <property type="entry name" value="Znf_CCCH_sf"/>
</dbReference>
<gene>
    <name evidence="8" type="ORF">ACH5RR_005884</name>
</gene>
<evidence type="ECO:0000256" key="4">
    <source>
        <dbReference type="ARBA" id="ARBA00022833"/>
    </source>
</evidence>
<dbReference type="InterPro" id="IPR045877">
    <property type="entry name" value="ZFP36-like"/>
</dbReference>
<keyword evidence="3 5" id="KW-0863">Zinc-finger</keyword>
<feature type="compositionally biased region" description="Polar residues" evidence="6">
    <location>
        <begin position="61"/>
        <end position="72"/>
    </location>
</feature>
<evidence type="ECO:0000256" key="1">
    <source>
        <dbReference type="ARBA" id="ARBA00022723"/>
    </source>
</evidence>
<dbReference type="Proteomes" id="UP001630127">
    <property type="component" value="Unassembled WGS sequence"/>
</dbReference>
<feature type="domain" description="C3H1-type" evidence="7">
    <location>
        <begin position="159"/>
        <end position="182"/>
    </location>
</feature>
<dbReference type="Pfam" id="PF25427">
    <property type="entry name" value="zf-CCCH_UNK"/>
    <property type="match status" value="1"/>
</dbReference>
<evidence type="ECO:0000313" key="8">
    <source>
        <dbReference type="EMBL" id="KAL3532363.1"/>
    </source>
</evidence>
<feature type="zinc finger region" description="C3H1-type" evidence="5">
    <location>
        <begin position="97"/>
        <end position="124"/>
    </location>
</feature>
<proteinExistence type="predicted"/>
<dbReference type="Gene3D" id="4.10.1000.10">
    <property type="entry name" value="Zinc finger, CCCH-type"/>
    <property type="match status" value="3"/>
</dbReference>
<protein>
    <recommendedName>
        <fullName evidence="7">C3H1-type domain-containing protein</fullName>
    </recommendedName>
</protein>
<dbReference type="PANTHER" id="PTHR12547">
    <property type="entry name" value="CCCH ZINC FINGER/TIS11-RELATED"/>
    <property type="match status" value="1"/>
</dbReference>
<feature type="domain" description="C3H1-type" evidence="7">
    <location>
        <begin position="97"/>
        <end position="124"/>
    </location>
</feature>
<dbReference type="Pfam" id="PF18044">
    <property type="entry name" value="zf-CCCH_4"/>
    <property type="match status" value="1"/>
</dbReference>
<evidence type="ECO:0000256" key="3">
    <source>
        <dbReference type="ARBA" id="ARBA00022771"/>
    </source>
</evidence>
<organism evidence="8 9">
    <name type="scientific">Cinchona calisaya</name>
    <dbReference type="NCBI Taxonomy" id="153742"/>
    <lineage>
        <taxon>Eukaryota</taxon>
        <taxon>Viridiplantae</taxon>
        <taxon>Streptophyta</taxon>
        <taxon>Embryophyta</taxon>
        <taxon>Tracheophyta</taxon>
        <taxon>Spermatophyta</taxon>
        <taxon>Magnoliopsida</taxon>
        <taxon>eudicotyledons</taxon>
        <taxon>Gunneridae</taxon>
        <taxon>Pentapetalae</taxon>
        <taxon>asterids</taxon>
        <taxon>lamiids</taxon>
        <taxon>Gentianales</taxon>
        <taxon>Rubiaceae</taxon>
        <taxon>Cinchonoideae</taxon>
        <taxon>Cinchoneae</taxon>
        <taxon>Cinchona</taxon>
    </lineage>
</organism>
<accession>A0ABD3AMF5</accession>
<evidence type="ECO:0000256" key="2">
    <source>
        <dbReference type="ARBA" id="ARBA00022737"/>
    </source>
</evidence>
<comment type="caution">
    <text evidence="8">The sequence shown here is derived from an EMBL/GenBank/DDBJ whole genome shotgun (WGS) entry which is preliminary data.</text>
</comment>
<feature type="compositionally biased region" description="Pro residues" evidence="6">
    <location>
        <begin position="1"/>
        <end position="16"/>
    </location>
</feature>
<dbReference type="FunFam" id="4.10.1000.10:FF:000003">
    <property type="entry name" value="Zinc finger CCCH domain-containing protein"/>
    <property type="match status" value="1"/>
</dbReference>
<sequence length="358" mass="40312">MSFPNPPPPPPPPSFMPMPSVDGDVGGFWPGHPLDRPGFPVNHENFDTYPHFDHAHPLKRPQNSENNSTSSAPMALPINPRMNPLILPGSKGTSHIFYKTRMCVKFLEGNCKNGESCTFAHGIEDKREPPPNWQELVREKDGGARNWVDDQRLIHTMKLCKKFYSGEECPYGERCNFLHERPIPSFSSFEERPKSRTDMPMQRESSVISIGTRGYAIGNVRGFDQSEISKPVNPNMDALRAKQVFWKTKLCSKWEITGHCPYGERCQFAHGQSELIVSTAQVDVEVTVNSSPIQTQAAALPVTDSYPANVEVGTPLNEAREGKNFSRWILKRKINKIYADWIDDLSPPHAFLNEVADP</sequence>
<feature type="domain" description="C3H1-type" evidence="7">
    <location>
        <begin position="245"/>
        <end position="273"/>
    </location>
</feature>
<dbReference type="InterPro" id="IPR041367">
    <property type="entry name" value="Znf-CCCH_4"/>
</dbReference>
<dbReference type="SUPFAM" id="SSF90229">
    <property type="entry name" value="CCCH zinc finger"/>
    <property type="match status" value="3"/>
</dbReference>
<feature type="region of interest" description="Disordered" evidence="6">
    <location>
        <begin position="1"/>
        <end position="22"/>
    </location>
</feature>
<feature type="region of interest" description="Disordered" evidence="6">
    <location>
        <begin position="39"/>
        <end position="75"/>
    </location>
</feature>
<dbReference type="GO" id="GO:0008270">
    <property type="term" value="F:zinc ion binding"/>
    <property type="evidence" value="ECO:0007669"/>
    <property type="project" value="UniProtKB-KW"/>
</dbReference>
<feature type="compositionally biased region" description="Basic and acidic residues" evidence="6">
    <location>
        <begin position="44"/>
        <end position="56"/>
    </location>
</feature>
<dbReference type="SMART" id="SM00356">
    <property type="entry name" value="ZnF_C3H1"/>
    <property type="match status" value="3"/>
</dbReference>
<dbReference type="EMBL" id="JBJUIK010000003">
    <property type="protein sequence ID" value="KAL3532363.1"/>
    <property type="molecule type" value="Genomic_DNA"/>
</dbReference>
<dbReference type="GO" id="GO:0010468">
    <property type="term" value="P:regulation of gene expression"/>
    <property type="evidence" value="ECO:0007669"/>
    <property type="project" value="UniProtKB-ARBA"/>
</dbReference>
<dbReference type="Pfam" id="PF00642">
    <property type="entry name" value="zf-CCCH"/>
    <property type="match status" value="1"/>
</dbReference>
<reference evidence="8 9" key="1">
    <citation type="submission" date="2024-11" db="EMBL/GenBank/DDBJ databases">
        <title>A near-complete genome assembly of Cinchona calisaya.</title>
        <authorList>
            <person name="Lian D.C."/>
            <person name="Zhao X.W."/>
            <person name="Wei L."/>
        </authorList>
    </citation>
    <scope>NUCLEOTIDE SEQUENCE [LARGE SCALE GENOMIC DNA]</scope>
    <source>
        <tissue evidence="8">Nenye</tissue>
    </source>
</reference>
<name>A0ABD3AMF5_9GENT</name>
<evidence type="ECO:0000256" key="6">
    <source>
        <dbReference type="SAM" id="MobiDB-lite"/>
    </source>
</evidence>
<feature type="zinc finger region" description="C3H1-type" evidence="5">
    <location>
        <begin position="245"/>
        <end position="273"/>
    </location>
</feature>
<evidence type="ECO:0000256" key="5">
    <source>
        <dbReference type="PROSITE-ProRule" id="PRU00723"/>
    </source>
</evidence>